<dbReference type="Pfam" id="PF11294">
    <property type="entry name" value="DUF3095"/>
    <property type="match status" value="1"/>
</dbReference>
<protein>
    <submittedName>
        <fullName evidence="1">DUF3095 family protein</fullName>
    </submittedName>
</protein>
<comment type="caution">
    <text evidence="1">The sequence shown here is derived from an EMBL/GenBank/DDBJ whole genome shotgun (WGS) entry which is preliminary data.</text>
</comment>
<proteinExistence type="predicted"/>
<dbReference type="EMBL" id="JBHUIP010000001">
    <property type="protein sequence ID" value="MFD2261502.1"/>
    <property type="molecule type" value="Genomic_DNA"/>
</dbReference>
<name>A0ABW5DK56_9PROT</name>
<dbReference type="RefSeq" id="WP_379874376.1">
    <property type="nucleotide sequence ID" value="NZ_JBHUIP010000001.1"/>
</dbReference>
<keyword evidence="2" id="KW-1185">Reference proteome</keyword>
<accession>A0ABW5DK56</accession>
<gene>
    <name evidence="1" type="ORF">ACFSM5_01290</name>
</gene>
<evidence type="ECO:0000313" key="2">
    <source>
        <dbReference type="Proteomes" id="UP001597295"/>
    </source>
</evidence>
<reference evidence="2" key="1">
    <citation type="journal article" date="2019" name="Int. J. Syst. Evol. Microbiol.">
        <title>The Global Catalogue of Microorganisms (GCM) 10K type strain sequencing project: providing services to taxonomists for standard genome sequencing and annotation.</title>
        <authorList>
            <consortium name="The Broad Institute Genomics Platform"/>
            <consortium name="The Broad Institute Genome Sequencing Center for Infectious Disease"/>
            <person name="Wu L."/>
            <person name="Ma J."/>
        </authorList>
    </citation>
    <scope>NUCLEOTIDE SEQUENCE [LARGE SCALE GENOMIC DNA]</scope>
    <source>
        <strain evidence="2">CGMCC 1.19062</strain>
    </source>
</reference>
<evidence type="ECO:0000313" key="1">
    <source>
        <dbReference type="EMBL" id="MFD2261502.1"/>
    </source>
</evidence>
<sequence length="386" mass="41309">MSDLPLIDRFDAATDPARYRRLPPDWALAVSDIVGSTKKVQSGRYRDVNFVAAAVIAAIQAEVAKYSPHPVACQFGGDGATLAIPPEARAGVERTLAALGYWSQNTFDLELRVGLVSVAEIEAAGGEVLAALYDAGQGNYYGMFLGAGASIADRLLKSDAGHQLVPQEGPLDGLDGLSCRWEPINSRKGTILCLMADPVAEDASGAHEIEVLRAAIDAIAAIDEAAPLGDGSNMVPRLRSMIPAAWKETLLARSGARLKKLASVALEVVLMWGLYRLDRGIGRFNPRDYRGAVARQTDFRRVATGLRLVIDVSLDQAERIEALLEERTRAGTILYGSYRAPAATITCLVGKVVEGKHIHFVDGDGLGFWQAAKAYKARRAALVGAT</sequence>
<dbReference type="Proteomes" id="UP001597295">
    <property type="component" value="Unassembled WGS sequence"/>
</dbReference>
<organism evidence="1 2">
    <name type="scientific">Lacibacterium aquatile</name>
    <dbReference type="NCBI Taxonomy" id="1168082"/>
    <lineage>
        <taxon>Bacteria</taxon>
        <taxon>Pseudomonadati</taxon>
        <taxon>Pseudomonadota</taxon>
        <taxon>Alphaproteobacteria</taxon>
        <taxon>Rhodospirillales</taxon>
        <taxon>Rhodospirillaceae</taxon>
    </lineage>
</organism>
<dbReference type="InterPro" id="IPR021445">
    <property type="entry name" value="DUF3095"/>
</dbReference>